<evidence type="ECO:0000313" key="6">
    <source>
        <dbReference type="Proteomes" id="UP000441925"/>
    </source>
</evidence>
<evidence type="ECO:0000313" key="5">
    <source>
        <dbReference type="EMBL" id="MSS78820.1"/>
    </source>
</evidence>
<dbReference type="RefSeq" id="WP_154542216.1">
    <property type="nucleotide sequence ID" value="NZ_VULQ01000025.1"/>
</dbReference>
<reference evidence="5 6" key="1">
    <citation type="submission" date="2019-08" db="EMBL/GenBank/DDBJ databases">
        <title>In-depth cultivation of the pig gut microbiome towards novel bacterial diversity and tailored functional studies.</title>
        <authorList>
            <person name="Wylensek D."/>
            <person name="Hitch T.C.A."/>
            <person name="Clavel T."/>
        </authorList>
    </citation>
    <scope>NUCLEOTIDE SEQUENCE [LARGE SCALE GENOMIC DNA]</scope>
    <source>
        <strain evidence="5 6">WCA-380-WT-2B</strain>
    </source>
</reference>
<dbReference type="Gene3D" id="1.10.150.130">
    <property type="match status" value="1"/>
</dbReference>
<keyword evidence="2" id="KW-0233">DNA recombination</keyword>
<dbReference type="GO" id="GO:0015074">
    <property type="term" value="P:DNA integration"/>
    <property type="evidence" value="ECO:0007669"/>
    <property type="project" value="InterPro"/>
</dbReference>
<evidence type="ECO:0000259" key="4">
    <source>
        <dbReference type="PROSITE" id="PS51900"/>
    </source>
</evidence>
<name>A0A6N7VHA9_9FIRM</name>
<proteinExistence type="predicted"/>
<dbReference type="InterPro" id="IPR024457">
    <property type="entry name" value="Putative_integrase_N"/>
</dbReference>
<protein>
    <recommendedName>
        <fullName evidence="4">Core-binding (CB) domain-containing protein</fullName>
    </recommendedName>
</protein>
<dbReference type="GO" id="GO:0006310">
    <property type="term" value="P:DNA recombination"/>
    <property type="evidence" value="ECO:0007669"/>
    <property type="project" value="UniProtKB-KW"/>
</dbReference>
<feature type="domain" description="Core-binding (CB)" evidence="4">
    <location>
        <begin position="38"/>
        <end position="118"/>
    </location>
</feature>
<comment type="caution">
    <text evidence="5">The sequence shown here is derived from an EMBL/GenBank/DDBJ whole genome shotgun (WGS) entry which is preliminary data.</text>
</comment>
<dbReference type="InterPro" id="IPR044068">
    <property type="entry name" value="CB"/>
</dbReference>
<dbReference type="SUPFAM" id="SSF56349">
    <property type="entry name" value="DNA breaking-rejoining enzymes"/>
    <property type="match status" value="1"/>
</dbReference>
<keyword evidence="1 3" id="KW-0238">DNA-binding</keyword>
<dbReference type="GO" id="GO:0003677">
    <property type="term" value="F:DNA binding"/>
    <property type="evidence" value="ECO:0007669"/>
    <property type="project" value="UniProtKB-UniRule"/>
</dbReference>
<evidence type="ECO:0000256" key="3">
    <source>
        <dbReference type="PROSITE-ProRule" id="PRU01248"/>
    </source>
</evidence>
<dbReference type="PROSITE" id="PS51900">
    <property type="entry name" value="CB"/>
    <property type="match status" value="1"/>
</dbReference>
<dbReference type="Proteomes" id="UP000441925">
    <property type="component" value="Unassembled WGS sequence"/>
</dbReference>
<dbReference type="AlphaFoldDB" id="A0A6N7VHA9"/>
<keyword evidence="6" id="KW-1185">Reference proteome</keyword>
<dbReference type="Pfam" id="PF12834">
    <property type="entry name" value="Phage_int_SAM_2"/>
    <property type="match status" value="1"/>
</dbReference>
<dbReference type="EMBL" id="VULQ01000025">
    <property type="protein sequence ID" value="MSS78820.1"/>
    <property type="molecule type" value="Genomic_DNA"/>
</dbReference>
<sequence>MGRWDRKKKKYTLKKDIQHRLNTYLQNGQGSSRNEDKNNKKDLTQNKIYSFVTYKNYKRSCYKLVDYLFKNNKEVRQLKDLKINHVNNYLQHLIDKGYSAPTINSSKAAIAKLMQISSKEFIATPKVYRANITRSRKPVIRDKHISKETESFYAKFTTAIGGRRSEMENIRGTDLIFRDVKITFKNKTYVLAKNYPCIHIKNGKGGKERFAPIIGKNTQETKEITNYIKKAGENKVFGKLPSHFDNHFYRGQYAKRVYKKLARNTATIKDKTEVYFCRKDKAGTAWDKRAMIISSKWLGHNRIDVIARHYLY</sequence>
<evidence type="ECO:0000256" key="1">
    <source>
        <dbReference type="ARBA" id="ARBA00023125"/>
    </source>
</evidence>
<accession>A0A6N7VHA9</accession>
<organism evidence="5 6">
    <name type="scientific">Anaerococcus porci</name>
    <dbReference type="NCBI Taxonomy" id="2652269"/>
    <lineage>
        <taxon>Bacteria</taxon>
        <taxon>Bacillati</taxon>
        <taxon>Bacillota</taxon>
        <taxon>Tissierellia</taxon>
        <taxon>Tissierellales</taxon>
        <taxon>Peptoniphilaceae</taxon>
        <taxon>Anaerococcus</taxon>
    </lineage>
</organism>
<dbReference type="InterPro" id="IPR013762">
    <property type="entry name" value="Integrase-like_cat_sf"/>
</dbReference>
<dbReference type="InterPro" id="IPR011010">
    <property type="entry name" value="DNA_brk_join_enz"/>
</dbReference>
<dbReference type="Gene3D" id="1.10.443.10">
    <property type="entry name" value="Intergrase catalytic core"/>
    <property type="match status" value="1"/>
</dbReference>
<dbReference type="InterPro" id="IPR010998">
    <property type="entry name" value="Integrase_recombinase_N"/>
</dbReference>
<gene>
    <name evidence="5" type="ORF">FYJ26_10600</name>
</gene>
<evidence type="ECO:0000256" key="2">
    <source>
        <dbReference type="ARBA" id="ARBA00023172"/>
    </source>
</evidence>